<dbReference type="InterPro" id="IPR043502">
    <property type="entry name" value="DNA/RNA_pol_sf"/>
</dbReference>
<evidence type="ECO:0000256" key="1">
    <source>
        <dbReference type="ARBA" id="ARBA00005755"/>
    </source>
</evidence>
<evidence type="ECO:0000256" key="2">
    <source>
        <dbReference type="ARBA" id="ARBA00022679"/>
    </source>
</evidence>
<dbReference type="GO" id="GO:0000166">
    <property type="term" value="F:nucleotide binding"/>
    <property type="evidence" value="ECO:0007669"/>
    <property type="project" value="InterPro"/>
</dbReference>
<keyword evidence="3 7" id="KW-0548">Nucleotidyltransferase</keyword>
<dbReference type="Gene3D" id="3.90.1600.10">
    <property type="entry name" value="Palm domain of DNA polymerase"/>
    <property type="match status" value="1"/>
</dbReference>
<evidence type="ECO:0000256" key="7">
    <source>
        <dbReference type="RuleBase" id="RU000442"/>
    </source>
</evidence>
<dbReference type="SUPFAM" id="SSF56672">
    <property type="entry name" value="DNA/RNA polymerases"/>
    <property type="match status" value="1"/>
</dbReference>
<dbReference type="Gene3D" id="1.10.287.690">
    <property type="entry name" value="Helix hairpin bin"/>
    <property type="match status" value="1"/>
</dbReference>
<keyword evidence="5 7" id="KW-0238">DNA-binding</keyword>
<sequence>MVLTTVQSCVVQGSYMGRDTDSGPETVIELWCRAREGHSVLLLVTGVRPWLEISVPGRPKTPPNLDDLLDQVRATKGVTKIHESVDKWSEMGVKPHWRVEVSQPWAVSTGPKVREQLERDWTVTSADIPFINRLFMDNDIGPHISTEAEVLWASSDVPDTLFEELPESNKGDSGRLQAADKIREIGGSGLYPVDLIATCDFTKVVRCEPFPTPFVLMSFDLETSIVEETILCAAAVIQQGDKRQTHQYQGTEKEILAGLSKLVRDFDPDIITGYNIDNFDLPRLQTRMKSLANKKDFSSGADLFGWGRVPIIESEAKRLIPGRDSNRRTWRIHGRCVLDAWWQARTVLRPKRETLKYVCRLLWPENEELQKMDVDASQMDKEWAERPDVVMEYCVQDTILPLEILKEISAVKRKEALASVAAVPLEVAISGTTSQWIDSLVIRIADRENIAVPRTNRGGRGEQIVGGYVHEVEAGVSRWIAVLDFKSMYPSIMISNNICYTTRIDKNTRPDEVPESGFHESPHGAKFLPVETRRGLIPRLLEDLMQLRTDHKSALKTAQESGDKVAEQFNDEMQYAVKILMNSFYGVFASKFYRFTHEDLGSSITAWARSNIKDIINQLDEEGNHVVYSDTDSVFVEAPVREDAPLKEPAEGEDRTAWDEASNELVKFGDELADRFTKEGAELEFETGLSSFFSHGAKKRYVGQVIWPEPKLLIRGYEVRRTDSFTLLTDAMTELFEMILDGESDAAVNMCISLIKKVKDGSVAPRDLVISKSCKGKVGAGGGIDFSSAYVNPDRMVQVRAAKQRITAGLNFTPGMKVGWLVTDFSKSPMQVAAWLEDETGVKQTEYDPDFYVKRLATALGRITEAFGWSGEDLIKGNRQANLFSF</sequence>
<keyword evidence="4 7" id="KW-0239">DNA-directed DNA polymerase</keyword>
<dbReference type="InterPro" id="IPR050240">
    <property type="entry name" value="DNA_pol_type-B"/>
</dbReference>
<dbReference type="Gene3D" id="3.30.420.10">
    <property type="entry name" value="Ribonuclease H-like superfamily/Ribonuclease H"/>
    <property type="match status" value="1"/>
</dbReference>
<dbReference type="PANTHER" id="PTHR10322:SF23">
    <property type="entry name" value="DNA POLYMERASE DELTA CATALYTIC SUBUNIT"/>
    <property type="match status" value="1"/>
</dbReference>
<evidence type="ECO:0000256" key="5">
    <source>
        <dbReference type="ARBA" id="ARBA00023125"/>
    </source>
</evidence>
<dbReference type="SUPFAM" id="SSF53098">
    <property type="entry name" value="Ribonuclease H-like"/>
    <property type="match status" value="1"/>
</dbReference>
<dbReference type="PROSITE" id="PS00116">
    <property type="entry name" value="DNA_POLYMERASE_B"/>
    <property type="match status" value="1"/>
</dbReference>
<dbReference type="GO" id="GO:0003677">
    <property type="term" value="F:DNA binding"/>
    <property type="evidence" value="ECO:0007669"/>
    <property type="project" value="UniProtKB-KW"/>
</dbReference>
<dbReference type="InterPro" id="IPR017964">
    <property type="entry name" value="DNA-dir_DNA_pol_B_CS"/>
</dbReference>
<comment type="similarity">
    <text evidence="1 7">Belongs to the DNA polymerase type-B family.</text>
</comment>
<dbReference type="Pfam" id="PF03104">
    <property type="entry name" value="DNA_pol_B_exo1"/>
    <property type="match status" value="1"/>
</dbReference>
<dbReference type="Gene3D" id="1.10.132.60">
    <property type="entry name" value="DNA polymerase family B, C-terminal domain"/>
    <property type="match status" value="1"/>
</dbReference>
<proteinExistence type="inferred from homology"/>
<dbReference type="InterPro" id="IPR036397">
    <property type="entry name" value="RNaseH_sf"/>
</dbReference>
<name>A0A075GRL9_9EURY</name>
<dbReference type="Pfam" id="PF00136">
    <property type="entry name" value="DNA_pol_B"/>
    <property type="match status" value="1"/>
</dbReference>
<feature type="domain" description="DNA-directed DNA polymerase family B multifunctional" evidence="8">
    <location>
        <begin position="423"/>
        <end position="641"/>
    </location>
</feature>
<dbReference type="Gene3D" id="3.30.342.10">
    <property type="entry name" value="DNA Polymerase, chain B, domain 1"/>
    <property type="match status" value="1"/>
</dbReference>
<dbReference type="EMBL" id="KF900769">
    <property type="protein sequence ID" value="AIF06409.1"/>
    <property type="molecule type" value="Genomic_DNA"/>
</dbReference>
<dbReference type="AlphaFoldDB" id="A0A075GRL9"/>
<evidence type="ECO:0000259" key="8">
    <source>
        <dbReference type="Pfam" id="PF00136"/>
    </source>
</evidence>
<organism evidence="10">
    <name type="scientific">uncultured marine group II/III euryarchaeote KM3_192_B10</name>
    <dbReference type="NCBI Taxonomy" id="1457963"/>
    <lineage>
        <taxon>Archaea</taxon>
        <taxon>Methanobacteriati</taxon>
        <taxon>Methanobacteriota</taxon>
        <taxon>environmental samples</taxon>
    </lineage>
</organism>
<dbReference type="GO" id="GO:0006261">
    <property type="term" value="P:DNA-templated DNA replication"/>
    <property type="evidence" value="ECO:0007669"/>
    <property type="project" value="TreeGrafter"/>
</dbReference>
<evidence type="ECO:0000259" key="9">
    <source>
        <dbReference type="Pfam" id="PF03104"/>
    </source>
</evidence>
<evidence type="ECO:0000256" key="4">
    <source>
        <dbReference type="ARBA" id="ARBA00022932"/>
    </source>
</evidence>
<dbReference type="EC" id="2.7.7.7" evidence="7"/>
<dbReference type="InterPro" id="IPR012337">
    <property type="entry name" value="RNaseH-like_sf"/>
</dbReference>
<protein>
    <recommendedName>
        <fullName evidence="7">DNA polymerase</fullName>
        <ecNumber evidence="7">2.7.7.7</ecNumber>
    </recommendedName>
</protein>
<dbReference type="PRINTS" id="PR00106">
    <property type="entry name" value="DNAPOLB"/>
</dbReference>
<dbReference type="InterPro" id="IPR006172">
    <property type="entry name" value="DNA-dir_DNA_pol_B"/>
</dbReference>
<dbReference type="InterPro" id="IPR006134">
    <property type="entry name" value="DNA-dir_DNA_pol_B_multi_dom"/>
</dbReference>
<dbReference type="InterPro" id="IPR042087">
    <property type="entry name" value="DNA_pol_B_thumb"/>
</dbReference>
<dbReference type="PANTHER" id="PTHR10322">
    <property type="entry name" value="DNA POLYMERASE CATALYTIC SUBUNIT"/>
    <property type="match status" value="1"/>
</dbReference>
<comment type="catalytic activity">
    <reaction evidence="6 7">
        <text>DNA(n) + a 2'-deoxyribonucleoside 5'-triphosphate = DNA(n+1) + diphosphate</text>
        <dbReference type="Rhea" id="RHEA:22508"/>
        <dbReference type="Rhea" id="RHEA-COMP:17339"/>
        <dbReference type="Rhea" id="RHEA-COMP:17340"/>
        <dbReference type="ChEBI" id="CHEBI:33019"/>
        <dbReference type="ChEBI" id="CHEBI:61560"/>
        <dbReference type="ChEBI" id="CHEBI:173112"/>
        <dbReference type="EC" id="2.7.7.7"/>
    </reaction>
</comment>
<keyword evidence="7" id="KW-0235">DNA replication</keyword>
<dbReference type="GO" id="GO:0003887">
    <property type="term" value="F:DNA-directed DNA polymerase activity"/>
    <property type="evidence" value="ECO:0007669"/>
    <property type="project" value="UniProtKB-KW"/>
</dbReference>
<feature type="domain" description="DNA-directed DNA polymerase family B exonuclease" evidence="9">
    <location>
        <begin position="251"/>
        <end position="357"/>
    </location>
</feature>
<gene>
    <name evidence="10" type="primary">DPA</name>
    <name evidence="10" type="synonym">polB1</name>
</gene>
<evidence type="ECO:0000256" key="6">
    <source>
        <dbReference type="ARBA" id="ARBA00049244"/>
    </source>
</evidence>
<keyword evidence="2 7" id="KW-0808">Transferase</keyword>
<evidence type="ECO:0000256" key="3">
    <source>
        <dbReference type="ARBA" id="ARBA00022695"/>
    </source>
</evidence>
<reference evidence="10" key="1">
    <citation type="journal article" date="2014" name="Genome Biol. Evol.">
        <title>Pangenome evidence for extensive interdomain horizontal transfer affecting lineage core and shell genes in uncultured planktonic thaumarchaeota and euryarchaeota.</title>
        <authorList>
            <person name="Deschamps P."/>
            <person name="Zivanovic Y."/>
            <person name="Moreira D."/>
            <person name="Rodriguez-Valera F."/>
            <person name="Lopez-Garcia P."/>
        </authorList>
    </citation>
    <scope>NUCLEOTIDE SEQUENCE</scope>
</reference>
<dbReference type="InterPro" id="IPR006133">
    <property type="entry name" value="DNA-dir_DNA_pol_B_exonuc"/>
</dbReference>
<evidence type="ECO:0000313" key="10">
    <source>
        <dbReference type="EMBL" id="AIF06409.1"/>
    </source>
</evidence>
<accession>A0A075GRL9</accession>
<dbReference type="SMART" id="SM00486">
    <property type="entry name" value="POLBc"/>
    <property type="match status" value="1"/>
</dbReference>
<dbReference type="InterPro" id="IPR023211">
    <property type="entry name" value="DNA_pol_palm_dom_sf"/>
</dbReference>